<evidence type="ECO:0000313" key="1">
    <source>
        <dbReference type="EMBL" id="GGP21905.1"/>
    </source>
</evidence>
<reference evidence="2" key="1">
    <citation type="journal article" date="2019" name="Int. J. Syst. Evol. Microbiol.">
        <title>The Global Catalogue of Microorganisms (GCM) 10K type strain sequencing project: providing services to taxonomists for standard genome sequencing and annotation.</title>
        <authorList>
            <consortium name="The Broad Institute Genomics Platform"/>
            <consortium name="The Broad Institute Genome Sequencing Center for Infectious Disease"/>
            <person name="Wu L."/>
            <person name="Ma J."/>
        </authorList>
    </citation>
    <scope>NUCLEOTIDE SEQUENCE [LARGE SCALE GENOMIC DNA]</scope>
    <source>
        <strain evidence="2">CGMCC 1.8859</strain>
    </source>
</reference>
<accession>A0ABQ2P9T4</accession>
<name>A0ABQ2P9T4_9NEIS</name>
<evidence type="ECO:0000313" key="2">
    <source>
        <dbReference type="Proteomes" id="UP000637267"/>
    </source>
</evidence>
<gene>
    <name evidence="1" type="ORF">GCM10010970_22790</name>
</gene>
<proteinExistence type="predicted"/>
<sequence length="199" mass="21648">MSPEEVLLATQQHAVVLRETLQKTWVICGDLPALMYRFLYENGVRQLVTHLSAVPGFLGNTYFVLSEQVDELQHHFLLPLCHPGALPFVEAMREGHAAVSLGNNGDDDALVLRLDRQNAEALSSLIQMAKTSGVWPSMAHAAQELVALATQLLAESHQLHDNPAPLVTAVTIVPTPDMLQALEARARTASSSCPTTTTH</sequence>
<protein>
    <submittedName>
        <fullName evidence="1">Uncharacterized protein</fullName>
    </submittedName>
</protein>
<dbReference type="EMBL" id="BMLX01000002">
    <property type="protein sequence ID" value="GGP21905.1"/>
    <property type="molecule type" value="Genomic_DNA"/>
</dbReference>
<keyword evidence="2" id="KW-1185">Reference proteome</keyword>
<dbReference type="Proteomes" id="UP000637267">
    <property type="component" value="Unassembled WGS sequence"/>
</dbReference>
<organism evidence="1 2">
    <name type="scientific">Silvimonas iriomotensis</name>
    <dbReference type="NCBI Taxonomy" id="449662"/>
    <lineage>
        <taxon>Bacteria</taxon>
        <taxon>Pseudomonadati</taxon>
        <taxon>Pseudomonadota</taxon>
        <taxon>Betaproteobacteria</taxon>
        <taxon>Neisseriales</taxon>
        <taxon>Chitinibacteraceae</taxon>
        <taxon>Silvimonas</taxon>
    </lineage>
</organism>
<comment type="caution">
    <text evidence="1">The sequence shown here is derived from an EMBL/GenBank/DDBJ whole genome shotgun (WGS) entry which is preliminary data.</text>
</comment>